<proteinExistence type="predicted"/>
<dbReference type="Gene3D" id="1.20.120.1810">
    <property type="match status" value="1"/>
</dbReference>
<keyword evidence="4" id="KW-0804">Transcription</keyword>
<dbReference type="AlphaFoldDB" id="A0A433RXS3"/>
<evidence type="ECO:0000256" key="2">
    <source>
        <dbReference type="ARBA" id="ARBA00023082"/>
    </source>
</evidence>
<comment type="caution">
    <text evidence="8">The sequence shown here is derived from an EMBL/GenBank/DDBJ whole genome shotgun (WGS) entry which is preliminary data.</text>
</comment>
<evidence type="ECO:0000259" key="5">
    <source>
        <dbReference type="Pfam" id="PF04539"/>
    </source>
</evidence>
<dbReference type="Pfam" id="PF04542">
    <property type="entry name" value="Sigma70_r2"/>
    <property type="match status" value="1"/>
</dbReference>
<name>A0A433RXS3_9BACL</name>
<dbReference type="Proteomes" id="UP000288623">
    <property type="component" value="Unassembled WGS sequence"/>
</dbReference>
<keyword evidence="9" id="KW-1185">Reference proteome</keyword>
<feature type="domain" description="RNA polymerase sigma-70 region 4" evidence="7">
    <location>
        <begin position="197"/>
        <end position="241"/>
    </location>
</feature>
<reference evidence="8 9" key="1">
    <citation type="submission" date="2014-11" db="EMBL/GenBank/DDBJ databases">
        <title>Genome sequence and analysis of novel Kurthia sp.</title>
        <authorList>
            <person name="Lawson J.N."/>
            <person name="Gonzalez J.E."/>
            <person name="Rinauldi L."/>
            <person name="Xuan Z."/>
            <person name="Firman A."/>
            <person name="Shaddox L."/>
            <person name="Trudeau A."/>
            <person name="Shah S."/>
            <person name="Reiman D."/>
        </authorList>
    </citation>
    <scope>NUCLEOTIDE SEQUENCE [LARGE SCALE GENOMIC DNA]</scope>
    <source>
        <strain evidence="8 9">3B1D</strain>
    </source>
</reference>
<dbReference type="Gene3D" id="1.20.140.160">
    <property type="match status" value="1"/>
</dbReference>
<dbReference type="InterPro" id="IPR007630">
    <property type="entry name" value="RNA_pol_sigma70_r4"/>
</dbReference>
<evidence type="ECO:0000313" key="8">
    <source>
        <dbReference type="EMBL" id="RUS58049.1"/>
    </source>
</evidence>
<dbReference type="Pfam" id="PF04539">
    <property type="entry name" value="Sigma70_r3"/>
    <property type="match status" value="1"/>
</dbReference>
<dbReference type="RefSeq" id="WP_158620939.1">
    <property type="nucleotide sequence ID" value="NZ_JTFC01000008.1"/>
</dbReference>
<evidence type="ECO:0000259" key="6">
    <source>
        <dbReference type="Pfam" id="PF04542"/>
    </source>
</evidence>
<evidence type="ECO:0000259" key="7">
    <source>
        <dbReference type="Pfam" id="PF04545"/>
    </source>
</evidence>
<organism evidence="8 9">
    <name type="scientific">Candidatus Kurthia intestinigallinarum</name>
    <dbReference type="NCBI Taxonomy" id="1562256"/>
    <lineage>
        <taxon>Bacteria</taxon>
        <taxon>Bacillati</taxon>
        <taxon>Bacillota</taxon>
        <taxon>Bacilli</taxon>
        <taxon>Bacillales</taxon>
        <taxon>Caryophanaceae</taxon>
        <taxon>Kurthia</taxon>
    </lineage>
</organism>
<dbReference type="GO" id="GO:0016987">
    <property type="term" value="F:sigma factor activity"/>
    <property type="evidence" value="ECO:0007669"/>
    <property type="project" value="UniProtKB-KW"/>
</dbReference>
<dbReference type="InterPro" id="IPR013324">
    <property type="entry name" value="RNA_pol_sigma_r3/r4-like"/>
</dbReference>
<dbReference type="InterPro" id="IPR014284">
    <property type="entry name" value="RNA_pol_sigma-70_dom"/>
</dbReference>
<dbReference type="InterPro" id="IPR007627">
    <property type="entry name" value="RNA_pol_sigma70_r2"/>
</dbReference>
<evidence type="ECO:0000313" key="9">
    <source>
        <dbReference type="Proteomes" id="UP000288623"/>
    </source>
</evidence>
<dbReference type="GO" id="GO:0006352">
    <property type="term" value="P:DNA-templated transcription initiation"/>
    <property type="evidence" value="ECO:0007669"/>
    <property type="project" value="InterPro"/>
</dbReference>
<accession>A0A433RXS3</accession>
<dbReference type="PANTHER" id="PTHR30385:SF4">
    <property type="entry name" value="RNA POLYMERASE SIGMA-E FACTOR"/>
    <property type="match status" value="1"/>
</dbReference>
<gene>
    <name evidence="8" type="ORF">QI30_02560</name>
</gene>
<dbReference type="SUPFAM" id="SSF88946">
    <property type="entry name" value="Sigma2 domain of RNA polymerase sigma factors"/>
    <property type="match status" value="1"/>
</dbReference>
<dbReference type="InterPro" id="IPR013325">
    <property type="entry name" value="RNA_pol_sigma_r2"/>
</dbReference>
<dbReference type="PANTHER" id="PTHR30385">
    <property type="entry name" value="SIGMA FACTOR F FLAGELLAR"/>
    <property type="match status" value="1"/>
</dbReference>
<dbReference type="OrthoDB" id="9809557at2"/>
<dbReference type="Pfam" id="PF04545">
    <property type="entry name" value="Sigma70_r4"/>
    <property type="match status" value="1"/>
</dbReference>
<sequence>MRKVSEEVLRVWIKQAQQNRIEATEKIIEQFTPLLKSYAKKYSKHMHAYFEDLYQVGVVGLLHAIKKFDLTAKNPFYSYAVLCIVGMIKNHFRNCTWGIKVPAAIKQNYARFKDVSEALEIQLNRRPTIDEIAEEMDITAQLAQQLFVSSIHYQSLSFDGNYNKDDESSFDEVIGREDLNFQQVECETFFQQLETILSSHEKEVIYKLFLEEWPQSRIASYLNVSQMQVSRLRKHALNKIKRMLEKEQLSYI</sequence>
<evidence type="ECO:0000256" key="3">
    <source>
        <dbReference type="ARBA" id="ARBA00023125"/>
    </source>
</evidence>
<dbReference type="GO" id="GO:0003677">
    <property type="term" value="F:DNA binding"/>
    <property type="evidence" value="ECO:0007669"/>
    <property type="project" value="UniProtKB-KW"/>
</dbReference>
<dbReference type="SUPFAM" id="SSF88659">
    <property type="entry name" value="Sigma3 and sigma4 domains of RNA polymerase sigma factors"/>
    <property type="match status" value="2"/>
</dbReference>
<dbReference type="NCBIfam" id="TIGR02937">
    <property type="entry name" value="sigma70-ECF"/>
    <property type="match status" value="1"/>
</dbReference>
<protein>
    <submittedName>
        <fullName evidence="8">Uncharacterized protein</fullName>
    </submittedName>
</protein>
<keyword evidence="2" id="KW-0731">Sigma factor</keyword>
<evidence type="ECO:0000256" key="1">
    <source>
        <dbReference type="ARBA" id="ARBA00023015"/>
    </source>
</evidence>
<keyword evidence="1" id="KW-0805">Transcription regulation</keyword>
<dbReference type="InterPro" id="IPR007624">
    <property type="entry name" value="RNA_pol_sigma70_r3"/>
</dbReference>
<evidence type="ECO:0000256" key="4">
    <source>
        <dbReference type="ARBA" id="ARBA00023163"/>
    </source>
</evidence>
<feature type="domain" description="RNA polymerase sigma-70 region 3" evidence="5">
    <location>
        <begin position="113"/>
        <end position="168"/>
    </location>
</feature>
<dbReference type="EMBL" id="JTFC01000008">
    <property type="protein sequence ID" value="RUS58049.1"/>
    <property type="molecule type" value="Genomic_DNA"/>
</dbReference>
<feature type="domain" description="RNA polymerase sigma-70 region 2" evidence="6">
    <location>
        <begin position="28"/>
        <end position="94"/>
    </location>
</feature>
<keyword evidence="3" id="KW-0238">DNA-binding</keyword>